<evidence type="ECO:0000313" key="3">
    <source>
        <dbReference type="Proteomes" id="UP000799436"/>
    </source>
</evidence>
<reference evidence="2" key="1">
    <citation type="journal article" date="2020" name="Stud. Mycol.">
        <title>101 Dothideomycetes genomes: a test case for predicting lifestyles and emergence of pathogens.</title>
        <authorList>
            <person name="Haridas S."/>
            <person name="Albert R."/>
            <person name="Binder M."/>
            <person name="Bloem J."/>
            <person name="Labutti K."/>
            <person name="Salamov A."/>
            <person name="Andreopoulos B."/>
            <person name="Baker S."/>
            <person name="Barry K."/>
            <person name="Bills G."/>
            <person name="Bluhm B."/>
            <person name="Cannon C."/>
            <person name="Castanera R."/>
            <person name="Culley D."/>
            <person name="Daum C."/>
            <person name="Ezra D."/>
            <person name="Gonzalez J."/>
            <person name="Henrissat B."/>
            <person name="Kuo A."/>
            <person name="Liang C."/>
            <person name="Lipzen A."/>
            <person name="Lutzoni F."/>
            <person name="Magnuson J."/>
            <person name="Mondo S."/>
            <person name="Nolan M."/>
            <person name="Ohm R."/>
            <person name="Pangilinan J."/>
            <person name="Park H.-J."/>
            <person name="Ramirez L."/>
            <person name="Alfaro M."/>
            <person name="Sun H."/>
            <person name="Tritt A."/>
            <person name="Yoshinaga Y."/>
            <person name="Zwiers L.-H."/>
            <person name="Turgeon B."/>
            <person name="Goodwin S."/>
            <person name="Spatafora J."/>
            <person name="Crous P."/>
            <person name="Grigoriev I."/>
        </authorList>
    </citation>
    <scope>NUCLEOTIDE SEQUENCE</scope>
    <source>
        <strain evidence="2">CBS 116005</strain>
    </source>
</reference>
<gene>
    <name evidence="2" type="ORF">EJ03DRAFT_151545</name>
</gene>
<feature type="region of interest" description="Disordered" evidence="1">
    <location>
        <begin position="326"/>
        <end position="347"/>
    </location>
</feature>
<feature type="compositionally biased region" description="Basic and acidic residues" evidence="1">
    <location>
        <begin position="170"/>
        <end position="181"/>
    </location>
</feature>
<dbReference type="AlphaFoldDB" id="A0A6G1LJ93"/>
<keyword evidence="3" id="KW-1185">Reference proteome</keyword>
<proteinExistence type="predicted"/>
<feature type="region of interest" description="Disordered" evidence="1">
    <location>
        <begin position="86"/>
        <end position="240"/>
    </location>
</feature>
<dbReference type="OrthoDB" id="5409998at2759"/>
<organism evidence="2 3">
    <name type="scientific">Teratosphaeria nubilosa</name>
    <dbReference type="NCBI Taxonomy" id="161662"/>
    <lineage>
        <taxon>Eukaryota</taxon>
        <taxon>Fungi</taxon>
        <taxon>Dikarya</taxon>
        <taxon>Ascomycota</taxon>
        <taxon>Pezizomycotina</taxon>
        <taxon>Dothideomycetes</taxon>
        <taxon>Dothideomycetidae</taxon>
        <taxon>Mycosphaerellales</taxon>
        <taxon>Teratosphaeriaceae</taxon>
        <taxon>Teratosphaeria</taxon>
    </lineage>
</organism>
<evidence type="ECO:0000313" key="2">
    <source>
        <dbReference type="EMBL" id="KAF2773011.1"/>
    </source>
</evidence>
<sequence length="347" mass="36251">MSAQHVEQLDKAQAELDAIIAQIGRIFNSAKSSGAAAAAAQASKLKGELPGRTERYHEALDKIDDEIQLAQWALRRDLAILREKAGQAAKPATVPMPTQDSGPATLKDVVQQPQEGKTEPREGEISEAKAANIEPAPSSAAHSLPLPAVEPSTEGLSSVKQDAAPGSVASDEKPKLEDTRAPEPTLNIDTTNASSADVGGDGDEKPPDTGVMSTNADLDSLFNDGNDTASGGAGGDSNDFNFDANGAEGMDFADVFGDNDTSNNDVDLGALLPGVHDYANAGPDNGMNTDGGMNIFDDFTTTDGPTEEGNGGQDIDFMDFDFDQFTTDTNANNNNNNAGDNDVFNFD</sequence>
<feature type="compositionally biased region" description="Basic and acidic residues" evidence="1">
    <location>
        <begin position="116"/>
        <end position="127"/>
    </location>
</feature>
<evidence type="ECO:0000256" key="1">
    <source>
        <dbReference type="SAM" id="MobiDB-lite"/>
    </source>
</evidence>
<dbReference type="Proteomes" id="UP000799436">
    <property type="component" value="Unassembled WGS sequence"/>
</dbReference>
<protein>
    <submittedName>
        <fullName evidence="2">Uncharacterized protein</fullName>
    </submittedName>
</protein>
<dbReference type="EMBL" id="ML995812">
    <property type="protein sequence ID" value="KAF2773011.1"/>
    <property type="molecule type" value="Genomic_DNA"/>
</dbReference>
<accession>A0A6G1LJ93</accession>
<name>A0A6G1LJ93_9PEZI</name>
<feature type="compositionally biased region" description="Polar residues" evidence="1">
    <location>
        <begin position="211"/>
        <end position="229"/>
    </location>
</feature>